<dbReference type="EMBL" id="JAARWN010000027">
    <property type="protein sequence ID" value="MBC1937864.1"/>
    <property type="molecule type" value="Genomic_DNA"/>
</dbReference>
<dbReference type="RefSeq" id="WP_185527971.1">
    <property type="nucleotide sequence ID" value="NZ_JAARWN010000027.1"/>
</dbReference>
<organism evidence="1 2">
    <name type="scientific">Listeria grandensis</name>
    <dbReference type="NCBI Taxonomy" id="1494963"/>
    <lineage>
        <taxon>Bacteria</taxon>
        <taxon>Bacillati</taxon>
        <taxon>Bacillota</taxon>
        <taxon>Bacilli</taxon>
        <taxon>Bacillales</taxon>
        <taxon>Listeriaceae</taxon>
        <taxon>Listeria</taxon>
    </lineage>
</organism>
<protein>
    <recommendedName>
        <fullName evidence="3">AP2 domain-containing protein</fullName>
    </recommendedName>
</protein>
<evidence type="ECO:0000313" key="2">
    <source>
        <dbReference type="Proteomes" id="UP000535908"/>
    </source>
</evidence>
<dbReference type="AlphaFoldDB" id="A0A7X0Y7B9"/>
<dbReference type="Gene3D" id="1.10.10.60">
    <property type="entry name" value="Homeodomain-like"/>
    <property type="match status" value="1"/>
</dbReference>
<dbReference type="Proteomes" id="UP000535908">
    <property type="component" value="Unassembled WGS sequence"/>
</dbReference>
<evidence type="ECO:0000313" key="1">
    <source>
        <dbReference type="EMBL" id="MBC1937864.1"/>
    </source>
</evidence>
<proteinExistence type="predicted"/>
<reference evidence="1 2" key="1">
    <citation type="submission" date="2020-03" db="EMBL/GenBank/DDBJ databases">
        <title>Soil Listeria distribution.</title>
        <authorList>
            <person name="Liao J."/>
            <person name="Wiedmann M."/>
        </authorList>
    </citation>
    <scope>NUCLEOTIDE SEQUENCE [LARGE SCALE GENOMIC DNA]</scope>
    <source>
        <strain evidence="1 2">FSL L7-0741</strain>
    </source>
</reference>
<evidence type="ECO:0008006" key="3">
    <source>
        <dbReference type="Google" id="ProtNLM"/>
    </source>
</evidence>
<accession>A0A7X0Y7B9</accession>
<gene>
    <name evidence="1" type="ORF">HCA69_15985</name>
</gene>
<name>A0A7X0Y7B9_9LIST</name>
<comment type="caution">
    <text evidence="1">The sequence shown here is derived from an EMBL/GenBank/DDBJ whole genome shotgun (WGS) entry which is preliminary data.</text>
</comment>
<sequence>MSEFIGTRIGNLVVVGKTSEQLHGSIAYICQCDCGERINRSERNLKDAKRRHAMSSCGCQYDRKMKFIGEKRGLLTIKEWVRTSQETEYVCDCDCGQKGVQMSLKAISSSEMPNCGCYGKRLRAEKFSLDLTGQRFGRLVAVKLLEKRIRNYRLWLCKCDCGKMKEATVGQLRSGNTKSCGLDCRLQEKRKYSATASNLEHRKTYWQIRELLQERKSIAYIKKNLHVGSSVVEQIKRELVD</sequence>